<dbReference type="PANTHER" id="PTHR39162:SF1">
    <property type="entry name" value="SPORULATION PROTEIN YTFJ"/>
    <property type="match status" value="1"/>
</dbReference>
<protein>
    <submittedName>
        <fullName evidence="1">GerW family sporulation protein</fullName>
    </submittedName>
</protein>
<organism evidence="1 2">
    <name type="scientific">Luoshenia tenuis</name>
    <dbReference type="NCBI Taxonomy" id="2763654"/>
    <lineage>
        <taxon>Bacteria</taxon>
        <taxon>Bacillati</taxon>
        <taxon>Bacillota</taxon>
        <taxon>Clostridia</taxon>
        <taxon>Christensenellales</taxon>
        <taxon>Christensenellaceae</taxon>
        <taxon>Luoshenia</taxon>
    </lineage>
</organism>
<evidence type="ECO:0000313" key="1">
    <source>
        <dbReference type="EMBL" id="MBC8528846.1"/>
    </source>
</evidence>
<name>A0A926HN75_9FIRM</name>
<keyword evidence="2" id="KW-1185">Reference proteome</keyword>
<evidence type="ECO:0000313" key="2">
    <source>
        <dbReference type="Proteomes" id="UP000654279"/>
    </source>
</evidence>
<dbReference type="Pfam" id="PF09579">
    <property type="entry name" value="Spore_YtfJ"/>
    <property type="match status" value="1"/>
</dbReference>
<dbReference type="NCBIfam" id="TIGR02874">
    <property type="entry name" value="spore_ytfJ"/>
    <property type="match status" value="1"/>
</dbReference>
<accession>A0A926HN75</accession>
<proteinExistence type="predicted"/>
<dbReference type="Proteomes" id="UP000654279">
    <property type="component" value="Unassembled WGS sequence"/>
</dbReference>
<dbReference type="PIRSF" id="PIRSF021377">
    <property type="entry name" value="YtfJ"/>
    <property type="match status" value="1"/>
</dbReference>
<dbReference type="AlphaFoldDB" id="A0A926HN75"/>
<gene>
    <name evidence="1" type="primary">ytfJ</name>
    <name evidence="1" type="ORF">H8699_05355</name>
</gene>
<sequence length="135" mass="14310">MKTTLENIKDMIDVNTIIGDPMQTDDGSVIVPVSKVSFGFVAGGGEYGNPAPGTPTAADDTHRFPFAGGTSAGISLTPVAFLVASEDQMRVMPTQCNSPYDRIVDIVPQVLCEIKKFVEGLQQKECCTPGDNTNA</sequence>
<dbReference type="EMBL" id="JACRSO010000002">
    <property type="protein sequence ID" value="MBC8528846.1"/>
    <property type="molecule type" value="Genomic_DNA"/>
</dbReference>
<comment type="caution">
    <text evidence="1">The sequence shown here is derived from an EMBL/GenBank/DDBJ whole genome shotgun (WGS) entry which is preliminary data.</text>
</comment>
<dbReference type="PANTHER" id="PTHR39162">
    <property type="entry name" value="GLL3345 PROTEIN"/>
    <property type="match status" value="1"/>
</dbReference>
<dbReference type="InterPro" id="IPR014229">
    <property type="entry name" value="Spore_YtfJ"/>
</dbReference>
<reference evidence="1" key="1">
    <citation type="submission" date="2020-08" db="EMBL/GenBank/DDBJ databases">
        <title>Genome public.</title>
        <authorList>
            <person name="Liu C."/>
            <person name="Sun Q."/>
        </authorList>
    </citation>
    <scope>NUCLEOTIDE SEQUENCE</scope>
    <source>
        <strain evidence="1">NSJ-44</strain>
    </source>
</reference>